<evidence type="ECO:0000259" key="3">
    <source>
        <dbReference type="PROSITE" id="PS50013"/>
    </source>
</evidence>
<feature type="compositionally biased region" description="Basic and acidic residues" evidence="2">
    <location>
        <begin position="466"/>
        <end position="475"/>
    </location>
</feature>
<feature type="region of interest" description="Disordered" evidence="2">
    <location>
        <begin position="1221"/>
        <end position="1254"/>
    </location>
</feature>
<name>A0A8E2E8T2_9PEZI</name>
<organism evidence="4 5">
    <name type="scientific">Lepidopterella palustris CBS 459.81</name>
    <dbReference type="NCBI Taxonomy" id="1314670"/>
    <lineage>
        <taxon>Eukaryota</taxon>
        <taxon>Fungi</taxon>
        <taxon>Dikarya</taxon>
        <taxon>Ascomycota</taxon>
        <taxon>Pezizomycotina</taxon>
        <taxon>Dothideomycetes</taxon>
        <taxon>Pleosporomycetidae</taxon>
        <taxon>Mytilinidiales</taxon>
        <taxon>Argynnaceae</taxon>
        <taxon>Lepidopterella</taxon>
    </lineage>
</organism>
<feature type="compositionally biased region" description="Basic residues" evidence="2">
    <location>
        <begin position="7"/>
        <end position="24"/>
    </location>
</feature>
<dbReference type="AlphaFoldDB" id="A0A8E2E8T2"/>
<dbReference type="Gene3D" id="2.40.50.40">
    <property type="match status" value="1"/>
</dbReference>
<evidence type="ECO:0000313" key="5">
    <source>
        <dbReference type="Proteomes" id="UP000250266"/>
    </source>
</evidence>
<evidence type="ECO:0000256" key="2">
    <source>
        <dbReference type="SAM" id="MobiDB-lite"/>
    </source>
</evidence>
<accession>A0A8E2E8T2</accession>
<gene>
    <name evidence="4" type="ORF">K432DRAFT_393812</name>
</gene>
<keyword evidence="1" id="KW-0175">Coiled coil</keyword>
<feature type="compositionally biased region" description="Basic residues" evidence="2">
    <location>
        <begin position="111"/>
        <end position="122"/>
    </location>
</feature>
<feature type="compositionally biased region" description="Polar residues" evidence="2">
    <location>
        <begin position="303"/>
        <end position="313"/>
    </location>
</feature>
<proteinExistence type="predicted"/>
<reference evidence="4 5" key="1">
    <citation type="journal article" date="2016" name="Nat. Commun.">
        <title>Ectomycorrhizal ecology is imprinted in the genome of the dominant symbiotic fungus Cenococcum geophilum.</title>
        <authorList>
            <consortium name="DOE Joint Genome Institute"/>
            <person name="Peter M."/>
            <person name="Kohler A."/>
            <person name="Ohm R.A."/>
            <person name="Kuo A."/>
            <person name="Krutzmann J."/>
            <person name="Morin E."/>
            <person name="Arend M."/>
            <person name="Barry K.W."/>
            <person name="Binder M."/>
            <person name="Choi C."/>
            <person name="Clum A."/>
            <person name="Copeland A."/>
            <person name="Grisel N."/>
            <person name="Haridas S."/>
            <person name="Kipfer T."/>
            <person name="LaButti K."/>
            <person name="Lindquist E."/>
            <person name="Lipzen A."/>
            <person name="Maire R."/>
            <person name="Meier B."/>
            <person name="Mihaltcheva S."/>
            <person name="Molinier V."/>
            <person name="Murat C."/>
            <person name="Poggeler S."/>
            <person name="Quandt C.A."/>
            <person name="Sperisen C."/>
            <person name="Tritt A."/>
            <person name="Tisserant E."/>
            <person name="Crous P.W."/>
            <person name="Henrissat B."/>
            <person name="Nehls U."/>
            <person name="Egli S."/>
            <person name="Spatafora J.W."/>
            <person name="Grigoriev I.V."/>
            <person name="Martin F.M."/>
        </authorList>
    </citation>
    <scope>NUCLEOTIDE SEQUENCE [LARGE SCALE GENOMIC DNA]</scope>
    <source>
        <strain evidence="4 5">CBS 459.81</strain>
    </source>
</reference>
<keyword evidence="5" id="KW-1185">Reference proteome</keyword>
<feature type="region of interest" description="Disordered" evidence="2">
    <location>
        <begin position="109"/>
        <end position="419"/>
    </location>
</feature>
<feature type="compositionally biased region" description="Polar residues" evidence="2">
    <location>
        <begin position="393"/>
        <end position="410"/>
    </location>
</feature>
<feature type="compositionally biased region" description="Basic and acidic residues" evidence="2">
    <location>
        <begin position="25"/>
        <end position="41"/>
    </location>
</feature>
<feature type="domain" description="Chromo" evidence="3">
    <location>
        <begin position="56"/>
        <end position="89"/>
    </location>
</feature>
<feature type="compositionally biased region" description="Polar residues" evidence="2">
    <location>
        <begin position="125"/>
        <end position="147"/>
    </location>
</feature>
<dbReference type="OrthoDB" id="3928273at2759"/>
<feature type="compositionally biased region" description="Low complexity" evidence="2">
    <location>
        <begin position="324"/>
        <end position="334"/>
    </location>
</feature>
<feature type="compositionally biased region" description="Polar residues" evidence="2">
    <location>
        <begin position="355"/>
        <end position="367"/>
    </location>
</feature>
<protein>
    <recommendedName>
        <fullName evidence="3">Chromo domain-containing protein</fullName>
    </recommendedName>
</protein>
<dbReference type="Gene3D" id="3.40.50.12360">
    <property type="match status" value="1"/>
</dbReference>
<feature type="compositionally biased region" description="Polar residues" evidence="2">
    <location>
        <begin position="158"/>
        <end position="171"/>
    </location>
</feature>
<dbReference type="InterPro" id="IPR000953">
    <property type="entry name" value="Chromo/chromo_shadow_dom"/>
</dbReference>
<feature type="region of interest" description="Disordered" evidence="2">
    <location>
        <begin position="447"/>
        <end position="528"/>
    </location>
</feature>
<sequence length="1254" mass="137463">MSPSKAKPLKRKRTSDHPNPAKKIRKDEKTGEPEEEVKSQEDQEDESQSPASSQEYPAECILRENKKKYKIKWKGIDPTTGEPYKPTWELKAHANKELVVDWKRLKAERRAAKKTTSRKRASRIIESSSLVSTPIQQESAEGTQRTGVTPEEEAGHINSPTHELPLSSSIAQPELAHNSPFVQVRRPSNFDPDEYLRFSSQPKTQTASSPAKALDTPAASEPTSPQSLAFSEPTQLGSGGIVPDSQSLPGSSSYIPSTQAASGSNQIRVSAIGSTSENPKSTAELITSSSPLPIPETDPIEDPSSSATRTPPRQLNDPEHIESSRVSTYSSASSPPLKDVEDTHPNLANDDSEQQLETHAQPSSQKQGIEHQDAAEVSQADTVDSGELRVAEQYSQAVSPTHTNDNSQEGQIVPGIDFFPGSQDNSAGLIYPTTEISATVETGASIQSPILDDDTEFIPIPPGSELRAEPKRPAQEPRQSIESSHPSSFSKVPSQSLNTSSINAPPQLQTPSNLRPFSSPCGTNPLPTMSMAEQFRLIKEANRQRAQMARAESGTRSPSVIPDQAPPQAPQTSLRATALSNLAREITPPGRAVVPASTDTANNSNGAKSVTAGLLEEPLLNENEYIVALSMEGVQGDQYRMVVRENQEVIKDFVAQPYAKDSSIVLKVRNLLERIQAVEGHMDLINHGTLTQVEEPEAQAKWDVQTSAKFRFLGFLFDFLRDQHMHIVLLARHGWFLDIAETFLKGKHLNYNYPGELRKADPSRVQGALAITLVPTSGEAFKTMVRGADLIICLDRTYDPKHVNNLRINHLTNASYLAPVIHPVIINSAEHIHRCISPTIEPVEKLRILVACMAHLRADAGKLPPDYPKIHVAAQEVARILVSSVLADGTYAIEWSLPPIGGIKDAVAFEESQSQLSVTSMPVGTQESLTSHKRPLDVDHTDPFKKMRMTPQPQDAINPTDISVTRISDSVGDYSQAQPGTLAKASDSNEKDVPMLLSRLNAVTFDLESTKARLESSKALNKELQVALEDRQYRFEEQVKELLATRSKAEEADQSATRALREKEVLAARLEKANKSLAALKIQFEAERASNIASSDSNVAELARLRTALAEAEGARDKALKSMESKETTFEFVRAEYQKSSSAASEYSDRIRELEAEVADLSRKADTQSSKLKRMGLDEHQRSLMKQNESLKLQLENREMLLRQREEELKNLKNLKGLGMGTRAASVPRSPRVGGGSRAASPLPGGRINLLRNG</sequence>
<feature type="coiled-coil region" evidence="1">
    <location>
        <begin position="1056"/>
        <end position="1218"/>
    </location>
</feature>
<dbReference type="Proteomes" id="UP000250266">
    <property type="component" value="Unassembled WGS sequence"/>
</dbReference>
<dbReference type="EMBL" id="KV745000">
    <property type="protein sequence ID" value="OCK79521.1"/>
    <property type="molecule type" value="Genomic_DNA"/>
</dbReference>
<feature type="compositionally biased region" description="Polar residues" evidence="2">
    <location>
        <begin position="244"/>
        <end position="291"/>
    </location>
</feature>
<dbReference type="InterPro" id="IPR038609">
    <property type="entry name" value="HDA1_su2/3_sf"/>
</dbReference>
<feature type="region of interest" description="Disordered" evidence="2">
    <location>
        <begin position="1"/>
        <end position="61"/>
    </location>
</feature>
<dbReference type="Pfam" id="PF11496">
    <property type="entry name" value="HDA2-3"/>
    <property type="match status" value="1"/>
</dbReference>
<dbReference type="PROSITE" id="PS50013">
    <property type="entry name" value="CHROMO_2"/>
    <property type="match status" value="1"/>
</dbReference>
<feature type="compositionally biased region" description="Polar residues" evidence="2">
    <location>
        <begin position="497"/>
        <end position="527"/>
    </location>
</feature>
<feature type="compositionally biased region" description="Low complexity" evidence="2">
    <location>
        <begin position="483"/>
        <end position="496"/>
    </location>
</feature>
<feature type="compositionally biased region" description="Polar residues" evidence="2">
    <location>
        <begin position="221"/>
        <end position="236"/>
    </location>
</feature>
<dbReference type="InterPro" id="IPR021006">
    <property type="entry name" value="Hda2/3"/>
</dbReference>
<feature type="region of interest" description="Disordered" evidence="2">
    <location>
        <begin position="542"/>
        <end position="570"/>
    </location>
</feature>
<evidence type="ECO:0000256" key="1">
    <source>
        <dbReference type="SAM" id="Coils"/>
    </source>
</evidence>
<evidence type="ECO:0000313" key="4">
    <source>
        <dbReference type="EMBL" id="OCK79521.1"/>
    </source>
</evidence>
<dbReference type="GO" id="GO:0070823">
    <property type="term" value="C:HDA1 complex"/>
    <property type="evidence" value="ECO:0007669"/>
    <property type="project" value="InterPro"/>
</dbReference>
<feature type="compositionally biased region" description="Polar residues" evidence="2">
    <location>
        <begin position="198"/>
        <end position="209"/>
    </location>
</feature>